<dbReference type="PROSITE" id="PS00108">
    <property type="entry name" value="PROTEIN_KINASE_ST"/>
    <property type="match status" value="1"/>
</dbReference>
<dbReference type="STRING" id="94643.A0A2A9MKL0"/>
<protein>
    <submittedName>
        <fullName evidence="9">Protein kinase (Incomplete catalytic triad)</fullName>
    </submittedName>
</protein>
<dbReference type="Pfam" id="PF00069">
    <property type="entry name" value="Pkinase"/>
    <property type="match status" value="2"/>
</dbReference>
<feature type="compositionally biased region" description="Basic and acidic residues" evidence="7">
    <location>
        <begin position="906"/>
        <end position="916"/>
    </location>
</feature>
<feature type="compositionally biased region" description="Polar residues" evidence="7">
    <location>
        <begin position="43"/>
        <end position="55"/>
    </location>
</feature>
<feature type="region of interest" description="Disordered" evidence="7">
    <location>
        <begin position="622"/>
        <end position="725"/>
    </location>
</feature>
<feature type="compositionally biased region" description="Basic and acidic residues" evidence="7">
    <location>
        <begin position="958"/>
        <end position="976"/>
    </location>
</feature>
<evidence type="ECO:0000313" key="9">
    <source>
        <dbReference type="EMBL" id="PFH36526.1"/>
    </source>
</evidence>
<gene>
    <name evidence="9" type="ORF">BESB_047180</name>
</gene>
<feature type="region of interest" description="Disordered" evidence="7">
    <location>
        <begin position="344"/>
        <end position="368"/>
    </location>
</feature>
<feature type="compositionally biased region" description="Basic and acidic residues" evidence="7">
    <location>
        <begin position="1000"/>
        <end position="1010"/>
    </location>
</feature>
<keyword evidence="3 6" id="KW-0547">Nucleotide-binding</keyword>
<dbReference type="InterPro" id="IPR011992">
    <property type="entry name" value="EF-hand-dom_pair"/>
</dbReference>
<evidence type="ECO:0000256" key="5">
    <source>
        <dbReference type="ARBA" id="ARBA00022840"/>
    </source>
</evidence>
<dbReference type="SUPFAM" id="SSF56112">
    <property type="entry name" value="Protein kinase-like (PK-like)"/>
    <property type="match status" value="1"/>
</dbReference>
<dbReference type="InterPro" id="IPR017441">
    <property type="entry name" value="Protein_kinase_ATP_BS"/>
</dbReference>
<dbReference type="GeneID" id="40309648"/>
<proteinExistence type="predicted"/>
<evidence type="ECO:0000256" key="1">
    <source>
        <dbReference type="ARBA" id="ARBA00022527"/>
    </source>
</evidence>
<dbReference type="SUPFAM" id="SSF47473">
    <property type="entry name" value="EF-hand"/>
    <property type="match status" value="1"/>
</dbReference>
<evidence type="ECO:0000256" key="7">
    <source>
        <dbReference type="SAM" id="MobiDB-lite"/>
    </source>
</evidence>
<feature type="binding site" evidence="6">
    <location>
        <position position="599"/>
    </location>
    <ligand>
        <name>ATP</name>
        <dbReference type="ChEBI" id="CHEBI:30616"/>
    </ligand>
</feature>
<feature type="compositionally biased region" description="Polar residues" evidence="7">
    <location>
        <begin position="1478"/>
        <end position="1490"/>
    </location>
</feature>
<dbReference type="SMART" id="SM00220">
    <property type="entry name" value="S_TKc"/>
    <property type="match status" value="1"/>
</dbReference>
<evidence type="ECO:0000256" key="2">
    <source>
        <dbReference type="ARBA" id="ARBA00022679"/>
    </source>
</evidence>
<feature type="compositionally biased region" description="Basic and acidic residues" evidence="7">
    <location>
        <begin position="703"/>
        <end position="725"/>
    </location>
</feature>
<dbReference type="Proteomes" id="UP000224006">
    <property type="component" value="Chromosome III"/>
</dbReference>
<dbReference type="InterPro" id="IPR008271">
    <property type="entry name" value="Ser/Thr_kinase_AS"/>
</dbReference>
<dbReference type="VEuPathDB" id="ToxoDB:BESB_047180"/>
<dbReference type="Gene3D" id="1.10.238.10">
    <property type="entry name" value="EF-hand"/>
    <property type="match status" value="2"/>
</dbReference>
<dbReference type="RefSeq" id="XP_029220535.1">
    <property type="nucleotide sequence ID" value="XM_029363169.1"/>
</dbReference>
<dbReference type="PANTHER" id="PTHR24349">
    <property type="entry name" value="SERINE/THREONINE-PROTEIN KINASE"/>
    <property type="match status" value="1"/>
</dbReference>
<feature type="region of interest" description="Disordered" evidence="7">
    <location>
        <begin position="1478"/>
        <end position="1497"/>
    </location>
</feature>
<feature type="compositionally biased region" description="Pro residues" evidence="7">
    <location>
        <begin position="423"/>
        <end position="436"/>
    </location>
</feature>
<dbReference type="Gene3D" id="1.10.510.10">
    <property type="entry name" value="Transferase(Phosphotransferase) domain 1"/>
    <property type="match status" value="2"/>
</dbReference>
<feature type="compositionally biased region" description="Basic and acidic residues" evidence="7">
    <location>
        <begin position="101"/>
        <end position="119"/>
    </location>
</feature>
<feature type="compositionally biased region" description="Low complexity" evidence="7">
    <location>
        <begin position="651"/>
        <end position="661"/>
    </location>
</feature>
<evidence type="ECO:0000256" key="3">
    <source>
        <dbReference type="ARBA" id="ARBA00022741"/>
    </source>
</evidence>
<keyword evidence="2" id="KW-0808">Transferase</keyword>
<dbReference type="GO" id="GO:0005524">
    <property type="term" value="F:ATP binding"/>
    <property type="evidence" value="ECO:0007669"/>
    <property type="project" value="UniProtKB-UniRule"/>
</dbReference>
<evidence type="ECO:0000256" key="6">
    <source>
        <dbReference type="PROSITE-ProRule" id="PRU10141"/>
    </source>
</evidence>
<dbReference type="GO" id="GO:0004674">
    <property type="term" value="F:protein serine/threonine kinase activity"/>
    <property type="evidence" value="ECO:0007669"/>
    <property type="project" value="UniProtKB-KW"/>
</dbReference>
<feature type="region of interest" description="Disordered" evidence="7">
    <location>
        <begin position="30"/>
        <end position="119"/>
    </location>
</feature>
<keyword evidence="10" id="KW-1185">Reference proteome</keyword>
<feature type="region of interest" description="Disordered" evidence="7">
    <location>
        <begin position="906"/>
        <end position="1013"/>
    </location>
</feature>
<comment type="caution">
    <text evidence="9">The sequence shown here is derived from an EMBL/GenBank/DDBJ whole genome shotgun (WGS) entry which is preliminary data.</text>
</comment>
<evidence type="ECO:0000259" key="8">
    <source>
        <dbReference type="PROSITE" id="PS50011"/>
    </source>
</evidence>
<feature type="region of interest" description="Disordered" evidence="7">
    <location>
        <begin position="418"/>
        <end position="445"/>
    </location>
</feature>
<dbReference type="OrthoDB" id="330037at2759"/>
<evidence type="ECO:0000256" key="4">
    <source>
        <dbReference type="ARBA" id="ARBA00022777"/>
    </source>
</evidence>
<feature type="compositionally biased region" description="Basic and acidic residues" evidence="7">
    <location>
        <begin position="59"/>
        <end position="74"/>
    </location>
</feature>
<dbReference type="PROSITE" id="PS00107">
    <property type="entry name" value="PROTEIN_KINASE_ATP"/>
    <property type="match status" value="1"/>
</dbReference>
<reference evidence="9 10" key="1">
    <citation type="submission" date="2017-09" db="EMBL/GenBank/DDBJ databases">
        <title>Genome sequencing of Besnoitia besnoiti strain Bb-Ger1.</title>
        <authorList>
            <person name="Schares G."/>
            <person name="Venepally P."/>
            <person name="Lorenzi H.A."/>
        </authorList>
    </citation>
    <scope>NUCLEOTIDE SEQUENCE [LARGE SCALE GENOMIC DNA]</scope>
    <source>
        <strain evidence="9 10">Bb-Ger1</strain>
    </source>
</reference>
<feature type="domain" description="Protein kinase" evidence="8">
    <location>
        <begin position="570"/>
        <end position="1132"/>
    </location>
</feature>
<name>A0A2A9MKL0_BESBE</name>
<feature type="region of interest" description="Disordered" evidence="7">
    <location>
        <begin position="140"/>
        <end position="173"/>
    </location>
</feature>
<feature type="compositionally biased region" description="Basic and acidic residues" evidence="7">
    <location>
        <begin position="673"/>
        <end position="688"/>
    </location>
</feature>
<keyword evidence="4 9" id="KW-0418">Kinase</keyword>
<organism evidence="9 10">
    <name type="scientific">Besnoitia besnoiti</name>
    <name type="common">Apicomplexan protozoan</name>
    <dbReference type="NCBI Taxonomy" id="94643"/>
    <lineage>
        <taxon>Eukaryota</taxon>
        <taxon>Sar</taxon>
        <taxon>Alveolata</taxon>
        <taxon>Apicomplexa</taxon>
        <taxon>Conoidasida</taxon>
        <taxon>Coccidia</taxon>
        <taxon>Eucoccidiorida</taxon>
        <taxon>Eimeriorina</taxon>
        <taxon>Sarcocystidae</taxon>
        <taxon>Besnoitia</taxon>
    </lineage>
</organism>
<dbReference type="InterPro" id="IPR011009">
    <property type="entry name" value="Kinase-like_dom_sf"/>
</dbReference>
<dbReference type="PROSITE" id="PS50011">
    <property type="entry name" value="PROTEIN_KINASE_DOM"/>
    <property type="match status" value="1"/>
</dbReference>
<evidence type="ECO:0000313" key="10">
    <source>
        <dbReference type="Proteomes" id="UP000224006"/>
    </source>
</evidence>
<dbReference type="InterPro" id="IPR000719">
    <property type="entry name" value="Prot_kinase_dom"/>
</dbReference>
<keyword evidence="5 6" id="KW-0067">ATP-binding</keyword>
<dbReference type="InterPro" id="IPR050205">
    <property type="entry name" value="CDPK_Ser/Thr_kinases"/>
</dbReference>
<dbReference type="KEGG" id="bbes:BESB_047180"/>
<sequence length="1497" mass="165451">MDDLFASSSPEAPSALDWLVSVRRRRQALQRTSLAFPEMYSPRKSTAIRSKTTSPSRRKPPDDRSKKPGGDRFLIDNTPRANARPCLLRHPRGPCRLGGTNRERRADGSGEADRREDEEREKLRWLSYGDLQAHHALCVPPRSRQTDHERNVHSNRHSSSPSAARTGGKAGYPFRVKGMEFSARKEILPRRKDRGYKCQRDTSQEVRSHGFQGVPDPSVDLSTRCMYTLSEQERGSSRDSEIRVGQEPSVITLWRIPHRGDRQAEPKNFPSLPGRGLYRLMAGRKVVECRTSLHSIAFCSLCAKGALTLPPLWCALLKESSRSLTSSDDANSLILSPNCPFHSLRPRTRKSADEGTFPSRAGDTGDPSKMQIHSWIRVKIPHEVRNCLARSDVLASHSSASSCYAPSSSVERNLLRRTVSCPPSRPPPTPHLPPASAPTWHTTEASARSLLSASAAFLRSNAAGDGGQDQNSRRNLAPSRVHMLPSVPQNWKNATKEGAHRQSGPESQKAGEFCLCEVALSTATTAGTSTSTQASSSVTLEDLLLQPSLASIVKFAGRTTRIHGKQKLYKSTSTVLGQGFSGEVKVFRHRHTCELFALKTVLNGHERTKHAWCLWRWRGHQRASRAAPSPETPRGRRKENEEREAPRLQGSSSSEESSFFSQDAPTATGASRRRTETDGRIAREEARGRPRGRLHGTADGAASEERATRGKTRTKESGDKDGDMKRDLHAIMGEGVFAFLAADHPAIIKLVEVVEDEDGVHLIMPVCLGGPLGRESVGKLQQLAIPDSTDVARLAVAERSSETRRTEGRRGAHVLLGNTNAHEAGASVNCERVTKKFAWQILKALRHLHTQGIVHRDVKAQNFMLVEPSGSKLLLIDFGFSLFASTNAEQTPDPHLSFFDLKAEDNAPSREGDQHAMKSNPCPVLPSRSLQPEETPVRGRPLRCTRVPDRSSFPHSPDWARDAPPETGRQGERCRAAPEPQGSFADARRAAGPAKGRGCLGRDSKREEGRSPAAQVAALADTFLLSCMQHDSWKGPGPVIGKRVVGTPGLHPPEVVAETSYTTAADMWGLGLVIHALVTGAFVPALASSGHVVDPTSRRAFSPSFWDFLERCLRRKQKSRMTAAEALRHPWLEEERLEEEAKVRQLAERVKNNDATITTMIDNLRSFPLLSLFHRLFYLLLAYAFPASEIPEEIEVLFYAFDRSKRGVVVYDDFLATLRSFVLSIREPEALEIFTSMYTSTRTVYSSTGCFLHQSVHALEFTPFLAGAMDKQTLLHANSLRRIFCRLDPGGTGLVAVSQLVSLLGVGGRKGRLRQTSIYLCVFFTVLLPLYMSTRRFGWVVGAWLFFSKKLREEMQCYLTEMDVDLAGSFTFGEFAVAIAKKDGLKVIGRRASGLVRQHALLASPGASAHRPPGEKGAFFCTKCVRRVLWKPLARLTKALLPRHGQTEKARGKSGWSLCPKKIPKKASRSFLPSGLFSSSARHQGTQSVGQLYLNDE</sequence>
<dbReference type="EMBL" id="NWUJ01000003">
    <property type="protein sequence ID" value="PFH36526.1"/>
    <property type="molecule type" value="Genomic_DNA"/>
</dbReference>
<accession>A0A2A9MKL0</accession>
<keyword evidence="1" id="KW-0723">Serine/threonine-protein kinase</keyword>